<organism evidence="1 2">
    <name type="scientific">Cinchona calisaya</name>
    <dbReference type="NCBI Taxonomy" id="153742"/>
    <lineage>
        <taxon>Eukaryota</taxon>
        <taxon>Viridiplantae</taxon>
        <taxon>Streptophyta</taxon>
        <taxon>Embryophyta</taxon>
        <taxon>Tracheophyta</taxon>
        <taxon>Spermatophyta</taxon>
        <taxon>Magnoliopsida</taxon>
        <taxon>eudicotyledons</taxon>
        <taxon>Gunneridae</taxon>
        <taxon>Pentapetalae</taxon>
        <taxon>asterids</taxon>
        <taxon>lamiids</taxon>
        <taxon>Gentianales</taxon>
        <taxon>Rubiaceae</taxon>
        <taxon>Cinchonoideae</taxon>
        <taxon>Cinchoneae</taxon>
        <taxon>Cinchona</taxon>
    </lineage>
</organism>
<evidence type="ECO:0000313" key="1">
    <source>
        <dbReference type="EMBL" id="KAL3514286.1"/>
    </source>
</evidence>
<reference evidence="1 2" key="1">
    <citation type="submission" date="2024-11" db="EMBL/GenBank/DDBJ databases">
        <title>A near-complete genome assembly of Cinchona calisaya.</title>
        <authorList>
            <person name="Lian D.C."/>
            <person name="Zhao X.W."/>
            <person name="Wei L."/>
        </authorList>
    </citation>
    <scope>NUCLEOTIDE SEQUENCE [LARGE SCALE GENOMIC DNA]</scope>
    <source>
        <tissue evidence="1">Nenye</tissue>
    </source>
</reference>
<dbReference type="Proteomes" id="UP001630127">
    <property type="component" value="Unassembled WGS sequence"/>
</dbReference>
<gene>
    <name evidence="1" type="ORF">ACH5RR_027003</name>
</gene>
<comment type="caution">
    <text evidence="1">The sequence shown here is derived from an EMBL/GenBank/DDBJ whole genome shotgun (WGS) entry which is preliminary data.</text>
</comment>
<proteinExistence type="predicted"/>
<dbReference type="AlphaFoldDB" id="A0ABD2Z634"/>
<dbReference type="EMBL" id="JBJUIK010000011">
    <property type="protein sequence ID" value="KAL3514286.1"/>
    <property type="molecule type" value="Genomic_DNA"/>
</dbReference>
<keyword evidence="2" id="KW-1185">Reference proteome</keyword>
<evidence type="ECO:0000313" key="2">
    <source>
        <dbReference type="Proteomes" id="UP001630127"/>
    </source>
</evidence>
<protein>
    <submittedName>
        <fullName evidence="1">Uncharacterized protein</fullName>
    </submittedName>
</protein>
<sequence>MQCCRLVGTKLCIPSPLAEEELLLLIHGDSCSSAPKEGDASAPKEGDACIQLQKKLLRQIEPFGQGDTHPSAPKSASDAHIVIDINPSAQKSAVDAHIVIDISGSSSGFT</sequence>
<name>A0ABD2Z634_9GENT</name>
<accession>A0ABD2Z634</accession>